<dbReference type="GeneID" id="94844685"/>
<dbReference type="InterPro" id="IPR018845">
    <property type="entry name" value="Initiator-bd"/>
</dbReference>
<evidence type="ECO:0000313" key="3">
    <source>
        <dbReference type="Proteomes" id="UP000179807"/>
    </source>
</evidence>
<reference evidence="2" key="1">
    <citation type="submission" date="2016-10" db="EMBL/GenBank/DDBJ databases">
        <authorList>
            <person name="Benchimol M."/>
            <person name="Almeida L.G."/>
            <person name="Vasconcelos A.T."/>
            <person name="Perreira-Neves A."/>
            <person name="Rosa I.A."/>
            <person name="Tasca T."/>
            <person name="Bogo M.R."/>
            <person name="de Souza W."/>
        </authorList>
    </citation>
    <scope>NUCLEOTIDE SEQUENCE [LARGE SCALE GENOMIC DNA]</scope>
    <source>
        <strain evidence="2">K</strain>
    </source>
</reference>
<protein>
    <recommendedName>
        <fullName evidence="1">Initiator binding domain-containing protein</fullName>
    </recommendedName>
</protein>
<dbReference type="AlphaFoldDB" id="A0A1J4JM27"/>
<accession>A0A1J4JM27</accession>
<dbReference type="VEuPathDB" id="TrichDB:TRFO_34982"/>
<name>A0A1J4JM27_9EUKA</name>
<dbReference type="RefSeq" id="XP_068351748.1">
    <property type="nucleotide sequence ID" value="XM_068509981.1"/>
</dbReference>
<evidence type="ECO:0000313" key="2">
    <source>
        <dbReference type="EMBL" id="OHS98611.1"/>
    </source>
</evidence>
<dbReference type="EMBL" id="MLAK01001046">
    <property type="protein sequence ID" value="OHS98611.1"/>
    <property type="molecule type" value="Genomic_DNA"/>
</dbReference>
<organism evidence="2 3">
    <name type="scientific">Tritrichomonas foetus</name>
    <dbReference type="NCBI Taxonomy" id="1144522"/>
    <lineage>
        <taxon>Eukaryota</taxon>
        <taxon>Metamonada</taxon>
        <taxon>Parabasalia</taxon>
        <taxon>Tritrichomonadida</taxon>
        <taxon>Tritrichomonadidae</taxon>
        <taxon>Tritrichomonas</taxon>
    </lineage>
</organism>
<keyword evidence="3" id="KW-1185">Reference proteome</keyword>
<evidence type="ECO:0000259" key="1">
    <source>
        <dbReference type="Pfam" id="PF10416"/>
    </source>
</evidence>
<dbReference type="Proteomes" id="UP000179807">
    <property type="component" value="Unassembled WGS sequence"/>
</dbReference>
<feature type="domain" description="Initiator binding" evidence="1">
    <location>
        <begin position="22"/>
        <end position="149"/>
    </location>
</feature>
<proteinExistence type="predicted"/>
<dbReference type="Pfam" id="PF10416">
    <property type="entry name" value="IBD"/>
    <property type="match status" value="1"/>
</dbReference>
<comment type="caution">
    <text evidence="2">The sequence shown here is derived from an EMBL/GenBank/DDBJ whole genome shotgun (WGS) entry which is preliminary data.</text>
</comment>
<sequence>MNEENVLPDQNEYEYAFNLLSESDKNQYIKIKERCNTKEFRYNRNLRMKSFSDLLDELRVFCERHDEDDWKRFLACGVCWFDGKDLGVNNNQLMILTGKSKSTINDNLSKFGYTTVPINMQNKHLICDKIPFFNKHVNEMRKWTYRRKKNKVYVSDFILNSLYATNSYSSNNPSEQFSTSSSSIQNRLEKEETDTFELNQNNSEFSEFDFYSELTNFDDFEDEKDFTSWDEFALMVDFS</sequence>
<gene>
    <name evidence="2" type="ORF">TRFO_34982</name>
</gene>